<evidence type="ECO:0000256" key="6">
    <source>
        <dbReference type="ARBA" id="ARBA00023136"/>
    </source>
</evidence>
<dbReference type="InterPro" id="IPR000715">
    <property type="entry name" value="Glycosyl_transferase_4"/>
</dbReference>
<feature type="transmembrane region" description="Helical" evidence="8">
    <location>
        <begin position="110"/>
        <end position="129"/>
    </location>
</feature>
<evidence type="ECO:0000256" key="7">
    <source>
        <dbReference type="PIRSR" id="PIRSR600715-1"/>
    </source>
</evidence>
<accession>A0A4V1WFV6</accession>
<dbReference type="GO" id="GO:0016780">
    <property type="term" value="F:phosphotransferase activity, for other substituted phosphate groups"/>
    <property type="evidence" value="ECO:0007669"/>
    <property type="project" value="InterPro"/>
</dbReference>
<evidence type="ECO:0000313" key="9">
    <source>
        <dbReference type="EMBL" id="RYM34526.1"/>
    </source>
</evidence>
<evidence type="ECO:0000256" key="4">
    <source>
        <dbReference type="ARBA" id="ARBA00022692"/>
    </source>
</evidence>
<dbReference type="PANTHER" id="PTHR22926:SF3">
    <property type="entry name" value="UNDECAPRENYL-PHOSPHATE ALPHA-N-ACETYLGLUCOSAMINYL 1-PHOSPHATE TRANSFERASE"/>
    <property type="match status" value="1"/>
</dbReference>
<comment type="caution">
    <text evidence="9">The sequence shown here is derived from an EMBL/GenBank/DDBJ whole genome shotgun (WGS) entry which is preliminary data.</text>
</comment>
<dbReference type="GO" id="GO:0005886">
    <property type="term" value="C:plasma membrane"/>
    <property type="evidence" value="ECO:0007669"/>
    <property type="project" value="UniProtKB-SubCell"/>
</dbReference>
<dbReference type="Proteomes" id="UP000293952">
    <property type="component" value="Unassembled WGS sequence"/>
</dbReference>
<dbReference type="AlphaFoldDB" id="A0A4V1WFV6"/>
<evidence type="ECO:0000256" key="8">
    <source>
        <dbReference type="SAM" id="Phobius"/>
    </source>
</evidence>
<protein>
    <submittedName>
        <fullName evidence="9">Undecaprenyl/decaprenyl-phosphate alpha-N-acetylglucosaminyl 1-phosphate transferase</fullName>
    </submittedName>
</protein>
<comment type="cofactor">
    <cofactor evidence="7">
        <name>Mg(2+)</name>
        <dbReference type="ChEBI" id="CHEBI:18420"/>
    </cofactor>
</comment>
<dbReference type="GO" id="GO:0046872">
    <property type="term" value="F:metal ion binding"/>
    <property type="evidence" value="ECO:0007669"/>
    <property type="project" value="UniProtKB-KW"/>
</dbReference>
<dbReference type="GO" id="GO:0044038">
    <property type="term" value="P:cell wall macromolecule biosynthetic process"/>
    <property type="evidence" value="ECO:0007669"/>
    <property type="project" value="TreeGrafter"/>
</dbReference>
<feature type="transmembrane region" description="Helical" evidence="8">
    <location>
        <begin position="48"/>
        <end position="67"/>
    </location>
</feature>
<evidence type="ECO:0000256" key="1">
    <source>
        <dbReference type="ARBA" id="ARBA00004651"/>
    </source>
</evidence>
<keyword evidence="2" id="KW-1003">Cell membrane</keyword>
<organism evidence="9 10">
    <name type="scientific">Brumimicrobium glaciale</name>
    <dbReference type="NCBI Taxonomy" id="200475"/>
    <lineage>
        <taxon>Bacteria</taxon>
        <taxon>Pseudomonadati</taxon>
        <taxon>Bacteroidota</taxon>
        <taxon>Flavobacteriia</taxon>
        <taxon>Flavobacteriales</taxon>
        <taxon>Crocinitomicaceae</taxon>
        <taxon>Brumimicrobium</taxon>
    </lineage>
</organism>
<feature type="transmembrane region" description="Helical" evidence="8">
    <location>
        <begin position="87"/>
        <end position="103"/>
    </location>
</feature>
<keyword evidence="10" id="KW-1185">Reference proteome</keyword>
<dbReference type="GO" id="GO:0009103">
    <property type="term" value="P:lipopolysaccharide biosynthetic process"/>
    <property type="evidence" value="ECO:0007669"/>
    <property type="project" value="TreeGrafter"/>
</dbReference>
<feature type="transmembrane region" description="Helical" evidence="8">
    <location>
        <begin position="268"/>
        <end position="287"/>
    </location>
</feature>
<gene>
    <name evidence="9" type="ORF">ERX46_03900</name>
</gene>
<feature type="transmembrane region" description="Helical" evidence="8">
    <location>
        <begin position="230"/>
        <end position="248"/>
    </location>
</feature>
<dbReference type="CDD" id="cd06853">
    <property type="entry name" value="GT_WecA_like"/>
    <property type="match status" value="1"/>
</dbReference>
<evidence type="ECO:0000256" key="2">
    <source>
        <dbReference type="ARBA" id="ARBA00022475"/>
    </source>
</evidence>
<keyword evidence="4 8" id="KW-0812">Transmembrane</keyword>
<evidence type="ECO:0000256" key="5">
    <source>
        <dbReference type="ARBA" id="ARBA00022989"/>
    </source>
</evidence>
<feature type="transmembrane region" description="Helical" evidence="8">
    <location>
        <begin position="175"/>
        <end position="192"/>
    </location>
</feature>
<keyword evidence="3 9" id="KW-0808">Transferase</keyword>
<keyword evidence="5 8" id="KW-1133">Transmembrane helix</keyword>
<sequence length="388" mass="43236">MNFLIYSTLLFICSFLVCNYLTPKIRTLMLSKNLAAEPNNRSSHDVPIPNLGGIAFFVVLMISFYFIASTEYLGLDAKNDVYDPSNIIIALIPGLTILFIVGLKDDILVIAPLSKLLAQTIAAVLFVYHYSKTINTLYGFMGIEDLNPILAGAIAVFILVAVINAINLIDGIDGLAASASIIMFAAFGFAFYVINHIFLFSVCIVMIGTLLAYLRFNLSSTQKIFMGDTGSMILGFMLGVMAISFLALDPSDIARLPIRGENLPIVTGAILIIPFFDTVRVFMIRIVKKKNPFKPDRSHIHHIIIDKFNISHRKASFVLGVSNFLVIILISFLAITTSNWILLTFFILLLILLTLFFFIINKSSWFLRIKLRNIRKQRTAAQQSNSEA</sequence>
<feature type="transmembrane region" description="Helical" evidence="8">
    <location>
        <begin position="317"/>
        <end position="335"/>
    </location>
</feature>
<keyword evidence="7" id="KW-0479">Metal-binding</keyword>
<keyword evidence="6 8" id="KW-0472">Membrane</keyword>
<dbReference type="EMBL" id="SETE01000002">
    <property type="protein sequence ID" value="RYM34526.1"/>
    <property type="molecule type" value="Genomic_DNA"/>
</dbReference>
<dbReference type="PROSITE" id="PS01348">
    <property type="entry name" value="MRAY_2"/>
    <property type="match status" value="1"/>
</dbReference>
<feature type="transmembrane region" description="Helical" evidence="8">
    <location>
        <begin position="341"/>
        <end position="360"/>
    </location>
</feature>
<keyword evidence="7" id="KW-0460">Magnesium</keyword>
<proteinExistence type="predicted"/>
<reference evidence="9 10" key="1">
    <citation type="submission" date="2019-02" db="EMBL/GenBank/DDBJ databases">
        <title>Genome sequence of the sea-ice species Brumimicrobium glaciale.</title>
        <authorList>
            <person name="Bowman J.P."/>
        </authorList>
    </citation>
    <scope>NUCLEOTIDE SEQUENCE [LARGE SCALE GENOMIC DNA]</scope>
    <source>
        <strain evidence="9 10">IC156</strain>
    </source>
</reference>
<dbReference type="InterPro" id="IPR018480">
    <property type="entry name" value="PNAcMuramoyl-5peptid_Trfase_CS"/>
</dbReference>
<feature type="transmembrane region" description="Helical" evidence="8">
    <location>
        <begin position="149"/>
        <end position="168"/>
    </location>
</feature>
<feature type="binding site" evidence="7">
    <location>
        <position position="167"/>
    </location>
    <ligand>
        <name>Mg(2+)</name>
        <dbReference type="ChEBI" id="CHEBI:18420"/>
    </ligand>
</feature>
<dbReference type="OrthoDB" id="9783652at2"/>
<feature type="transmembrane region" description="Helical" evidence="8">
    <location>
        <begin position="198"/>
        <end position="218"/>
    </location>
</feature>
<feature type="binding site" evidence="7">
    <location>
        <position position="228"/>
    </location>
    <ligand>
        <name>Mg(2+)</name>
        <dbReference type="ChEBI" id="CHEBI:18420"/>
    </ligand>
</feature>
<dbReference type="Pfam" id="PF00953">
    <property type="entry name" value="Glycos_transf_4"/>
    <property type="match status" value="1"/>
</dbReference>
<comment type="subcellular location">
    <subcellularLocation>
        <location evidence="1">Cell membrane</location>
        <topology evidence="1">Multi-pass membrane protein</topology>
    </subcellularLocation>
</comment>
<dbReference type="PANTHER" id="PTHR22926">
    <property type="entry name" value="PHOSPHO-N-ACETYLMURAMOYL-PENTAPEPTIDE-TRANSFERASE"/>
    <property type="match status" value="1"/>
</dbReference>
<dbReference type="GO" id="GO:0071555">
    <property type="term" value="P:cell wall organization"/>
    <property type="evidence" value="ECO:0007669"/>
    <property type="project" value="TreeGrafter"/>
</dbReference>
<evidence type="ECO:0000313" key="10">
    <source>
        <dbReference type="Proteomes" id="UP000293952"/>
    </source>
</evidence>
<evidence type="ECO:0000256" key="3">
    <source>
        <dbReference type="ARBA" id="ARBA00022679"/>
    </source>
</evidence>
<name>A0A4V1WFV6_9FLAO</name>
<feature type="transmembrane region" description="Helical" evidence="8">
    <location>
        <begin position="6"/>
        <end position="22"/>
    </location>
</feature>